<dbReference type="InterPro" id="IPR043128">
    <property type="entry name" value="Rev_trsase/Diguanyl_cyclase"/>
</dbReference>
<dbReference type="InterPro" id="IPR050951">
    <property type="entry name" value="Retrovirus_Pol_polyprotein"/>
</dbReference>
<dbReference type="InterPro" id="IPR012337">
    <property type="entry name" value="RNaseH-like_sf"/>
</dbReference>
<dbReference type="EMBL" id="JBAMIC010004070">
    <property type="protein sequence ID" value="KAK7088238.1"/>
    <property type="molecule type" value="Genomic_DNA"/>
</dbReference>
<dbReference type="Pfam" id="PF00078">
    <property type="entry name" value="RVT_1"/>
    <property type="match status" value="1"/>
</dbReference>
<feature type="region of interest" description="Disordered" evidence="1">
    <location>
        <begin position="1256"/>
        <end position="1349"/>
    </location>
</feature>
<feature type="compositionally biased region" description="Polar residues" evidence="1">
    <location>
        <begin position="1309"/>
        <end position="1326"/>
    </location>
</feature>
<dbReference type="CDD" id="cd01647">
    <property type="entry name" value="RT_LTR"/>
    <property type="match status" value="1"/>
</dbReference>
<dbReference type="SUPFAM" id="SSF56672">
    <property type="entry name" value="DNA/RNA polymerases"/>
    <property type="match status" value="1"/>
</dbReference>
<dbReference type="SUPFAM" id="SSF53098">
    <property type="entry name" value="Ribonuclease H-like"/>
    <property type="match status" value="1"/>
</dbReference>
<comment type="caution">
    <text evidence="4">The sequence shown here is derived from an EMBL/GenBank/DDBJ whole genome shotgun (WGS) entry which is preliminary data.</text>
</comment>
<name>A0AAN9AJT7_9CAEN</name>
<dbReference type="PANTHER" id="PTHR37984">
    <property type="entry name" value="PROTEIN CBG26694"/>
    <property type="match status" value="1"/>
</dbReference>
<sequence length="1349" mass="152739">MAEAPAANPQRPHNARVNPPPPLNVKKGCEEWKLFKQMWQNYCIVSRLKDDDVPYSRALFLHTLGQEGLTVYNGLKLDDNPTVKQIMDAFDDHFIGKRNETYERYVFNKRDQKPNENVEDYIATLRTLANTCNFCECLKDTLLRDRIVLGIQDGPTRKELLQEAELTLEKCVHMCRAAESTSQQLKSLSVSAVDESGAEACSVSHRDRERDRDRNRPKLTSCKFCGQAHTWKKELCPAWGKTCKQCQKKNHFALKCTNMAKKKTKLHSIDVCDSDSESDTEQLLAVHSKQQEQSQKIIKAKMIVQGNTVACQVDCGASVNIIPARHAKDAALKETKKNLYVYNGTVLKPLGKTDLCIKNPRNGNNYKTEFIVIKENLTPLLGKKLSEEMGLITVNYDNFESVSRVDEKSDVLHDYSDVFSDSQGSLPGVATFTLEDNAVPVISASCRVPHAMKSKVEAELHKLTKEEIIAPVEEPTSWCSRMVVATKKSGKMRVCIDPRPLNKALKREHYPLPVMEDLLPRLSGAKVFSKLDLRNAYWHVHLDKESSLLTTFQTPFGRYRWKRVPFGTSVSSELFQKRLDQALEGLRGVIGVSDDIIVYGEGEDEKSATEDHDRNLTALLNRCKALGMRLNPEKAEFQKKEISFLGHLITSQGLQIDPEKVEAVLKMPKPQNVEDVRRFCGFVNYLSKFLPKLSDTLEPIRQLTRQDVEWTWTPTHDKAFTTVQKLVTEAPVLSFYNPQKPLTIQCDASQTGLGAVLMQGGRPIAYSSRALTETETRYAQIEKEMLAIVFSLEKFHQYTFGRLVHIESDHKPLEAILQKPLSAAPRRLQGMMLRAQAYDIVVRYKKGKEMYLADTLSRAYINAPSKQEDIELVNMVAFLPIRQERLDKLKNATDDDETLQRLKKVIMTGWPEEKQDLPAELTPYFSFRDEISVQDGLIFKGERVVVPISMRHEMKTAVHSTHSGIDGCLKRARECLFWPGMSGDIKHFISSCEVCSTFQSANQPESLMPHDLPSRQWEKVGVDLFEFEGRNYLVTVDYFSNFWEIDRLENTTSTTVIKKLKAHFARYGSSCVLISDNGPQFTSEKFMKLSHDLDFEHRTSSPYNSKANGKAESAVKTAKSLLRKNQDGDQFLALLNHRNTPSQATGTSPAQRFLNRRTRTLLPTTQTLLKPKLDHEAKDKLILSQKKQKRNFDKHSKDLPTLEEGDSVRLQPFRLGEKKWKKGVVARRLDDRSYEVEADGALYRRNRVHLRQTLNPPAAAVPDPNPASTPSSSQKSTKTTPSEPGLPAASPDKVRPSPSPDKVRLPGTPTATTAQPCSGAPTTPCSSRIPIRRSNREIKLNRSKDFVYN</sequence>
<dbReference type="InterPro" id="IPR021109">
    <property type="entry name" value="Peptidase_aspartic_dom_sf"/>
</dbReference>
<dbReference type="InterPro" id="IPR036397">
    <property type="entry name" value="RNaseH_sf"/>
</dbReference>
<gene>
    <name evidence="4" type="ORF">V1264_022175</name>
</gene>
<evidence type="ECO:0000313" key="4">
    <source>
        <dbReference type="EMBL" id="KAK7088238.1"/>
    </source>
</evidence>
<evidence type="ECO:0000259" key="3">
    <source>
        <dbReference type="PROSITE" id="PS50994"/>
    </source>
</evidence>
<dbReference type="InterPro" id="IPR041588">
    <property type="entry name" value="Integrase_H2C2"/>
</dbReference>
<dbReference type="Gene3D" id="3.30.70.270">
    <property type="match status" value="2"/>
</dbReference>
<dbReference type="CDD" id="cd09274">
    <property type="entry name" value="RNase_HI_RT_Ty3"/>
    <property type="match status" value="1"/>
</dbReference>
<dbReference type="Pfam" id="PF17919">
    <property type="entry name" value="RT_RNaseH_2"/>
    <property type="match status" value="1"/>
</dbReference>
<dbReference type="PANTHER" id="PTHR37984:SF8">
    <property type="entry name" value="CCHC-TYPE DOMAIN-CONTAINING PROTEIN"/>
    <property type="match status" value="1"/>
</dbReference>
<evidence type="ECO:0000259" key="2">
    <source>
        <dbReference type="PROSITE" id="PS50878"/>
    </source>
</evidence>
<dbReference type="Gene3D" id="3.10.10.10">
    <property type="entry name" value="HIV Type 1 Reverse Transcriptase, subunit A, domain 1"/>
    <property type="match status" value="1"/>
</dbReference>
<feature type="domain" description="Integrase catalytic" evidence="3">
    <location>
        <begin position="1005"/>
        <end position="1179"/>
    </location>
</feature>
<feature type="compositionally biased region" description="Basic and acidic residues" evidence="1">
    <location>
        <begin position="1334"/>
        <end position="1349"/>
    </location>
</feature>
<feature type="compositionally biased region" description="Low complexity" evidence="1">
    <location>
        <begin position="1256"/>
        <end position="1282"/>
    </location>
</feature>
<dbReference type="InterPro" id="IPR000477">
    <property type="entry name" value="RT_dom"/>
</dbReference>
<dbReference type="GO" id="GO:0003676">
    <property type="term" value="F:nucleic acid binding"/>
    <property type="evidence" value="ECO:0007669"/>
    <property type="project" value="InterPro"/>
</dbReference>
<dbReference type="Gene3D" id="2.40.70.10">
    <property type="entry name" value="Acid Proteases"/>
    <property type="match status" value="1"/>
</dbReference>
<dbReference type="CDD" id="cd05481">
    <property type="entry name" value="retropepsin_like_LTR_1"/>
    <property type="match status" value="1"/>
</dbReference>
<dbReference type="Gene3D" id="3.30.420.10">
    <property type="entry name" value="Ribonuclease H-like superfamily/Ribonuclease H"/>
    <property type="match status" value="1"/>
</dbReference>
<dbReference type="FunFam" id="3.30.420.10:FF:000063">
    <property type="entry name" value="Retrovirus-related Pol polyprotein from transposon 297-like Protein"/>
    <property type="match status" value="1"/>
</dbReference>
<dbReference type="InterPro" id="IPR043502">
    <property type="entry name" value="DNA/RNA_pol_sf"/>
</dbReference>
<organism evidence="4 5">
    <name type="scientific">Littorina saxatilis</name>
    <dbReference type="NCBI Taxonomy" id="31220"/>
    <lineage>
        <taxon>Eukaryota</taxon>
        <taxon>Metazoa</taxon>
        <taxon>Spiralia</taxon>
        <taxon>Lophotrochozoa</taxon>
        <taxon>Mollusca</taxon>
        <taxon>Gastropoda</taxon>
        <taxon>Caenogastropoda</taxon>
        <taxon>Littorinimorpha</taxon>
        <taxon>Littorinoidea</taxon>
        <taxon>Littorinidae</taxon>
        <taxon>Littorina</taxon>
    </lineage>
</organism>
<evidence type="ECO:0008006" key="6">
    <source>
        <dbReference type="Google" id="ProtNLM"/>
    </source>
</evidence>
<reference evidence="4 5" key="1">
    <citation type="submission" date="2024-02" db="EMBL/GenBank/DDBJ databases">
        <title>Chromosome-scale genome assembly of the rough periwinkle Littorina saxatilis.</title>
        <authorList>
            <person name="De Jode A."/>
            <person name="Faria R."/>
            <person name="Formenti G."/>
            <person name="Sims Y."/>
            <person name="Smith T.P."/>
            <person name="Tracey A."/>
            <person name="Wood J.M.D."/>
            <person name="Zagrodzka Z.B."/>
            <person name="Johannesson K."/>
            <person name="Butlin R.K."/>
            <person name="Leder E.H."/>
        </authorList>
    </citation>
    <scope>NUCLEOTIDE SEQUENCE [LARGE SCALE GENOMIC DNA]</scope>
    <source>
        <strain evidence="4">Snail1</strain>
        <tissue evidence="4">Muscle</tissue>
    </source>
</reference>
<dbReference type="InterPro" id="IPR041577">
    <property type="entry name" value="RT_RNaseH_2"/>
</dbReference>
<dbReference type="FunFam" id="3.30.70.270:FF:000026">
    <property type="entry name" value="Transposon Ty3-G Gag-Pol polyprotein"/>
    <property type="match status" value="1"/>
</dbReference>
<protein>
    <recommendedName>
        <fullName evidence="6">Endonuclease</fullName>
    </recommendedName>
</protein>
<dbReference type="Pfam" id="PF00665">
    <property type="entry name" value="rve"/>
    <property type="match status" value="1"/>
</dbReference>
<accession>A0AAN9AJT7</accession>
<dbReference type="PROSITE" id="PS50878">
    <property type="entry name" value="RT_POL"/>
    <property type="match status" value="1"/>
</dbReference>
<feature type="region of interest" description="Disordered" evidence="1">
    <location>
        <begin position="1"/>
        <end position="23"/>
    </location>
</feature>
<dbReference type="Gene3D" id="1.10.340.70">
    <property type="match status" value="1"/>
</dbReference>
<dbReference type="Proteomes" id="UP001374579">
    <property type="component" value="Unassembled WGS sequence"/>
</dbReference>
<dbReference type="GO" id="GO:0015074">
    <property type="term" value="P:DNA integration"/>
    <property type="evidence" value="ECO:0007669"/>
    <property type="project" value="InterPro"/>
</dbReference>
<dbReference type="FunFam" id="1.10.340.70:FF:000003">
    <property type="entry name" value="Protein CBG25708"/>
    <property type="match status" value="1"/>
</dbReference>
<dbReference type="PROSITE" id="PS50994">
    <property type="entry name" value="INTEGRASE"/>
    <property type="match status" value="1"/>
</dbReference>
<evidence type="ECO:0000313" key="5">
    <source>
        <dbReference type="Proteomes" id="UP001374579"/>
    </source>
</evidence>
<feature type="domain" description="Reverse transcriptase" evidence="2">
    <location>
        <begin position="466"/>
        <end position="649"/>
    </location>
</feature>
<dbReference type="Pfam" id="PF17921">
    <property type="entry name" value="Integrase_H2C2"/>
    <property type="match status" value="1"/>
</dbReference>
<proteinExistence type="predicted"/>
<evidence type="ECO:0000256" key="1">
    <source>
        <dbReference type="SAM" id="MobiDB-lite"/>
    </source>
</evidence>
<dbReference type="InterPro" id="IPR001584">
    <property type="entry name" value="Integrase_cat-core"/>
</dbReference>
<keyword evidence="5" id="KW-1185">Reference proteome</keyword>